<sequence length="65" mass="7208">MQTLDQVRASGRYRFLTPDQLISEVREAQNYGPLVMHPLVGGMPVDEAWKSVQLLTDKVLPALAG</sequence>
<evidence type="ECO:0008006" key="3">
    <source>
        <dbReference type="Google" id="ProtNLM"/>
    </source>
</evidence>
<evidence type="ECO:0000313" key="1">
    <source>
        <dbReference type="EMBL" id="EUA54383.1"/>
    </source>
</evidence>
<protein>
    <recommendedName>
        <fullName evidence="3">Luciferase-like monooxygenase family protein</fullName>
    </recommendedName>
</protein>
<dbReference type="PATRIC" id="fig|1299331.3.peg.5889"/>
<accession>X8CG21</accession>
<proteinExistence type="predicted"/>
<evidence type="ECO:0000313" key="2">
    <source>
        <dbReference type="Proteomes" id="UP000020825"/>
    </source>
</evidence>
<comment type="caution">
    <text evidence="1">The sequence shown here is derived from an EMBL/GenBank/DDBJ whole genome shotgun (WGS) entry which is preliminary data.</text>
</comment>
<dbReference type="Proteomes" id="UP000020825">
    <property type="component" value="Unassembled WGS sequence"/>
</dbReference>
<organism evidence="1 2">
    <name type="scientific">Mycobacterium intracellulare 1956</name>
    <dbReference type="NCBI Taxonomy" id="1299331"/>
    <lineage>
        <taxon>Bacteria</taxon>
        <taxon>Bacillati</taxon>
        <taxon>Actinomycetota</taxon>
        <taxon>Actinomycetes</taxon>
        <taxon>Mycobacteriales</taxon>
        <taxon>Mycobacteriaceae</taxon>
        <taxon>Mycobacterium</taxon>
        <taxon>Mycobacterium avium complex (MAC)</taxon>
    </lineage>
</organism>
<name>X8CG21_MYCIT</name>
<gene>
    <name evidence="1" type="ORF">I550_6028</name>
</gene>
<dbReference type="EMBL" id="JAOG01000003">
    <property type="protein sequence ID" value="EUA54383.1"/>
    <property type="molecule type" value="Genomic_DNA"/>
</dbReference>
<dbReference type="AlphaFoldDB" id="X8CG21"/>
<reference evidence="1 2" key="1">
    <citation type="submission" date="2013-12" db="EMBL/GenBank/DDBJ databases">
        <authorList>
            <person name="Zelazny A."/>
            <person name="Olivier K."/>
            <person name="Holland S."/>
            <person name="Lenaerts A."/>
            <person name="Ordway D."/>
            <person name="DeGroote M.A."/>
            <person name="Parker T."/>
            <person name="Sizemore C."/>
            <person name="Tallon L.J."/>
            <person name="Sadzewicz L.K."/>
            <person name="Sengamalay N."/>
            <person name="Fraser C.M."/>
            <person name="Hine E."/>
            <person name="Shefchek K.A."/>
            <person name="Das S.P."/>
            <person name="Tettelin H."/>
        </authorList>
    </citation>
    <scope>NUCLEOTIDE SEQUENCE [LARGE SCALE GENOMIC DNA]</scope>
    <source>
        <strain evidence="1 2">1956</strain>
    </source>
</reference>